<dbReference type="InterPro" id="IPR001810">
    <property type="entry name" value="F-box_dom"/>
</dbReference>
<feature type="domain" description="F-box" evidence="1">
    <location>
        <begin position="1"/>
        <end position="46"/>
    </location>
</feature>
<accession>A0A835A0J7</accession>
<sequence>MWASLPCDLLVDIFRHLDATAVLRCAATCRPWRRAIIANASCLQPHPDRFNPNLLIGFFYRDWWCRYQAWLQYVPGPFQGLLAMDDDVSIDFSKHDEPLSSRDGFLLLRGGTNICLCNPLAGTCTFLSAAAFDKYDDGRNKCAYVLVTGHDYDGGGGDSSSAVRVLDRREARIRHQARWGPVKRSAKLDDGGLTVTKADMWSEPPGDVVVCHGGGSVYYRIIRVFTRHRSSARLRVFAIDMYTERTWTMELPEKHAEITDHDRFVLATSEDGRLSLISQLRDHQIEVWVLVGHGEWTLRRMINVQIPGCLKEDSVCLGIKGFCPRSGCLFGYINYYNKDLLLIDVNTGNLRLVQKFGVGYFDEYDGFMKWM</sequence>
<dbReference type="PANTHER" id="PTHR35828">
    <property type="entry name" value="OS08G0203800 PROTEIN-RELATED"/>
    <property type="match status" value="1"/>
</dbReference>
<dbReference type="EMBL" id="JACEFO010003031">
    <property type="protein sequence ID" value="KAF8645025.1"/>
    <property type="molecule type" value="Genomic_DNA"/>
</dbReference>
<dbReference type="SUPFAM" id="SSF81383">
    <property type="entry name" value="F-box domain"/>
    <property type="match status" value="1"/>
</dbReference>
<dbReference type="OrthoDB" id="623820at2759"/>
<evidence type="ECO:0000259" key="1">
    <source>
        <dbReference type="PROSITE" id="PS50181"/>
    </source>
</evidence>
<dbReference type="Gene3D" id="1.20.1280.50">
    <property type="match status" value="1"/>
</dbReference>
<dbReference type="PANTHER" id="PTHR35828:SF16">
    <property type="entry name" value="F-BOX DOMAIN-CONTAINING PROTEIN"/>
    <property type="match status" value="1"/>
</dbReference>
<organism evidence="2 3">
    <name type="scientific">Digitaria exilis</name>
    <dbReference type="NCBI Taxonomy" id="1010633"/>
    <lineage>
        <taxon>Eukaryota</taxon>
        <taxon>Viridiplantae</taxon>
        <taxon>Streptophyta</taxon>
        <taxon>Embryophyta</taxon>
        <taxon>Tracheophyta</taxon>
        <taxon>Spermatophyta</taxon>
        <taxon>Magnoliopsida</taxon>
        <taxon>Liliopsida</taxon>
        <taxon>Poales</taxon>
        <taxon>Poaceae</taxon>
        <taxon>PACMAD clade</taxon>
        <taxon>Panicoideae</taxon>
        <taxon>Panicodae</taxon>
        <taxon>Paniceae</taxon>
        <taxon>Anthephorinae</taxon>
        <taxon>Digitaria</taxon>
    </lineage>
</organism>
<dbReference type="Pfam" id="PF12937">
    <property type="entry name" value="F-box-like"/>
    <property type="match status" value="1"/>
</dbReference>
<protein>
    <recommendedName>
        <fullName evidence="1">F-box domain-containing protein</fullName>
    </recommendedName>
</protein>
<reference evidence="2" key="1">
    <citation type="submission" date="2020-07" db="EMBL/GenBank/DDBJ databases">
        <title>Genome sequence and genetic diversity analysis of an under-domesticated orphan crop, white fonio (Digitaria exilis).</title>
        <authorList>
            <person name="Bennetzen J.L."/>
            <person name="Chen S."/>
            <person name="Ma X."/>
            <person name="Wang X."/>
            <person name="Yssel A.E.J."/>
            <person name="Chaluvadi S.R."/>
            <person name="Johnson M."/>
            <person name="Gangashetty P."/>
            <person name="Hamidou F."/>
            <person name="Sanogo M.D."/>
            <person name="Zwaenepoel A."/>
            <person name="Wallace J."/>
            <person name="Van De Peer Y."/>
            <person name="Van Deynze A."/>
        </authorList>
    </citation>
    <scope>NUCLEOTIDE SEQUENCE</scope>
    <source>
        <tissue evidence="2">Leaves</tissue>
    </source>
</reference>
<gene>
    <name evidence="2" type="ORF">HU200_066230</name>
</gene>
<dbReference type="Proteomes" id="UP000636709">
    <property type="component" value="Unassembled WGS sequence"/>
</dbReference>
<evidence type="ECO:0000313" key="3">
    <source>
        <dbReference type="Proteomes" id="UP000636709"/>
    </source>
</evidence>
<dbReference type="PROSITE" id="PS50181">
    <property type="entry name" value="FBOX"/>
    <property type="match status" value="1"/>
</dbReference>
<comment type="caution">
    <text evidence="2">The sequence shown here is derived from an EMBL/GenBank/DDBJ whole genome shotgun (WGS) entry which is preliminary data.</text>
</comment>
<keyword evidence="3" id="KW-1185">Reference proteome</keyword>
<dbReference type="InterPro" id="IPR036047">
    <property type="entry name" value="F-box-like_dom_sf"/>
</dbReference>
<dbReference type="CDD" id="cd09917">
    <property type="entry name" value="F-box_SF"/>
    <property type="match status" value="1"/>
</dbReference>
<proteinExistence type="predicted"/>
<name>A0A835A0J7_9POAL</name>
<dbReference type="AlphaFoldDB" id="A0A835A0J7"/>
<evidence type="ECO:0000313" key="2">
    <source>
        <dbReference type="EMBL" id="KAF8645025.1"/>
    </source>
</evidence>